<evidence type="ECO:0000313" key="3">
    <source>
        <dbReference type="Proteomes" id="UP001556040"/>
    </source>
</evidence>
<dbReference type="Proteomes" id="UP001556040">
    <property type="component" value="Unassembled WGS sequence"/>
</dbReference>
<accession>A0ABV3Q0V1</accession>
<dbReference type="SUPFAM" id="SSF52833">
    <property type="entry name" value="Thioredoxin-like"/>
    <property type="match status" value="1"/>
</dbReference>
<dbReference type="EMBL" id="JBFMIA010000002">
    <property type="protein sequence ID" value="MEW9500973.1"/>
    <property type="molecule type" value="Genomic_DNA"/>
</dbReference>
<evidence type="ECO:0000313" key="2">
    <source>
        <dbReference type="EMBL" id="MEW9500973.1"/>
    </source>
</evidence>
<protein>
    <submittedName>
        <fullName evidence="2">Glutaredoxin domain-containing protein</fullName>
    </submittedName>
</protein>
<comment type="caution">
    <text evidence="2">The sequence shown here is derived from an EMBL/GenBank/DDBJ whole genome shotgun (WGS) entry which is preliminary data.</text>
</comment>
<name>A0ABV3Q0V1_9BACL</name>
<organism evidence="2 3">
    <name type="scientific">Jeotgalibacillus marinus</name>
    <dbReference type="NCBI Taxonomy" id="86667"/>
    <lineage>
        <taxon>Bacteria</taxon>
        <taxon>Bacillati</taxon>
        <taxon>Bacillota</taxon>
        <taxon>Bacilli</taxon>
        <taxon>Bacillales</taxon>
        <taxon>Caryophanaceae</taxon>
        <taxon>Jeotgalibacillus</taxon>
    </lineage>
</organism>
<dbReference type="RefSeq" id="WP_367778317.1">
    <property type="nucleotide sequence ID" value="NZ_JBFMIA010000002.1"/>
</dbReference>
<evidence type="ECO:0000259" key="1">
    <source>
        <dbReference type="Pfam" id="PF00462"/>
    </source>
</evidence>
<sequence length="91" mass="10757">MVKIPSLLLNVHPSDHALFIVPGCTKCEQAKMKLNELGIPFQTYNIFDYRHLFQHVPIEKRKGFPLLNIQQEYYVYDEIMNIEHLLVTLEK</sequence>
<dbReference type="InterPro" id="IPR002109">
    <property type="entry name" value="Glutaredoxin"/>
</dbReference>
<dbReference type="InterPro" id="IPR036249">
    <property type="entry name" value="Thioredoxin-like_sf"/>
</dbReference>
<dbReference type="Gene3D" id="3.40.30.10">
    <property type="entry name" value="Glutaredoxin"/>
    <property type="match status" value="1"/>
</dbReference>
<keyword evidence="3" id="KW-1185">Reference proteome</keyword>
<dbReference type="Pfam" id="PF00462">
    <property type="entry name" value="Glutaredoxin"/>
    <property type="match status" value="1"/>
</dbReference>
<reference evidence="2 3" key="1">
    <citation type="journal article" date="1979" name="Int. J. Syst. Evol. Microbiol.">
        <title>Bacillus globisporus subsp. marinus subsp. nov.</title>
        <authorList>
            <person name="Liu H."/>
        </authorList>
    </citation>
    <scope>NUCLEOTIDE SEQUENCE [LARGE SCALE GENOMIC DNA]</scope>
    <source>
        <strain evidence="2 3">DSM 1297</strain>
    </source>
</reference>
<feature type="domain" description="Glutaredoxin" evidence="1">
    <location>
        <begin position="18"/>
        <end position="72"/>
    </location>
</feature>
<proteinExistence type="predicted"/>
<gene>
    <name evidence="2" type="ORF">AB1471_04045</name>
</gene>